<name>A0A0K2THT9_LEPSM</name>
<organism evidence="1">
    <name type="scientific">Lepeophtheirus salmonis</name>
    <name type="common">Salmon louse</name>
    <name type="synonym">Caligus salmonis</name>
    <dbReference type="NCBI Taxonomy" id="72036"/>
    <lineage>
        <taxon>Eukaryota</taxon>
        <taxon>Metazoa</taxon>
        <taxon>Ecdysozoa</taxon>
        <taxon>Arthropoda</taxon>
        <taxon>Crustacea</taxon>
        <taxon>Multicrustacea</taxon>
        <taxon>Hexanauplia</taxon>
        <taxon>Copepoda</taxon>
        <taxon>Siphonostomatoida</taxon>
        <taxon>Caligidae</taxon>
        <taxon>Lepeophtheirus</taxon>
    </lineage>
</organism>
<reference evidence="1" key="1">
    <citation type="submission" date="2014-05" db="EMBL/GenBank/DDBJ databases">
        <authorList>
            <person name="Chronopoulou M."/>
        </authorList>
    </citation>
    <scope>NUCLEOTIDE SEQUENCE</scope>
    <source>
        <tissue evidence="1">Whole organism</tissue>
    </source>
</reference>
<evidence type="ECO:0000313" key="1">
    <source>
        <dbReference type="EMBL" id="CDW25207.1"/>
    </source>
</evidence>
<dbReference type="AlphaFoldDB" id="A0A0K2THT9"/>
<protein>
    <submittedName>
        <fullName evidence="1">Uncharacterized protein</fullName>
    </submittedName>
</protein>
<accession>A0A0K2THT9</accession>
<sequence>MLKISSKIIGCLSSIFTCIYPTNSYLYADGPLKNDLLWTDIERKDNNLLSIERCFFKKVLLEVRMSSGPSLNIKHAARDPCVGHPWSRPIYRSKLV</sequence>
<dbReference type="EMBL" id="HACA01007846">
    <property type="protein sequence ID" value="CDW25207.1"/>
    <property type="molecule type" value="Transcribed_RNA"/>
</dbReference>
<proteinExistence type="predicted"/>